<dbReference type="PANTHER" id="PTHR42912">
    <property type="entry name" value="METHYLTRANSFERASE"/>
    <property type="match status" value="1"/>
</dbReference>
<organism evidence="2 3">
    <name type="scientific">Nocardiopsis sediminis</name>
    <dbReference type="NCBI Taxonomy" id="1778267"/>
    <lineage>
        <taxon>Bacteria</taxon>
        <taxon>Bacillati</taxon>
        <taxon>Actinomycetota</taxon>
        <taxon>Actinomycetes</taxon>
        <taxon>Streptosporangiales</taxon>
        <taxon>Nocardiopsidaceae</taxon>
        <taxon>Nocardiopsis</taxon>
    </lineage>
</organism>
<dbReference type="GO" id="GO:0008168">
    <property type="term" value="F:methyltransferase activity"/>
    <property type="evidence" value="ECO:0007669"/>
    <property type="project" value="UniProtKB-KW"/>
</dbReference>
<dbReference type="EC" id="2.1.1.-" evidence="2"/>
<dbReference type="InterPro" id="IPR029063">
    <property type="entry name" value="SAM-dependent_MTases_sf"/>
</dbReference>
<dbReference type="CDD" id="cd02440">
    <property type="entry name" value="AdoMet_MTases"/>
    <property type="match status" value="1"/>
</dbReference>
<keyword evidence="2" id="KW-0489">Methyltransferase</keyword>
<gene>
    <name evidence="2" type="ORF">ACFOVU_23085</name>
</gene>
<sequence length="201" mass="21700">MGRRRLWTGAPPGRNPFALPRGLRGRLAGRIMARANRACNAELLAWLDVRAGTHVLEVGCGPGVLVELLTRRPDVRVTAVDPSAEMVAMAQRRNARAVRRGRVHIHPGDAAATGVDDGRVDLAISVNTVAMWPRLDDGMAELHRVLRSGGRAVIAWHRRPARFALAGEELSAVEAALANRFGNAERTILRGSVVFSAVKCG</sequence>
<dbReference type="Pfam" id="PF13649">
    <property type="entry name" value="Methyltransf_25"/>
    <property type="match status" value="1"/>
</dbReference>
<name>A0ABV8FRP1_9ACTN</name>
<dbReference type="RefSeq" id="WP_378536938.1">
    <property type="nucleotide sequence ID" value="NZ_JBHSBH010000015.1"/>
</dbReference>
<reference evidence="3" key="1">
    <citation type="journal article" date="2019" name="Int. J. Syst. Evol. Microbiol.">
        <title>The Global Catalogue of Microorganisms (GCM) 10K type strain sequencing project: providing services to taxonomists for standard genome sequencing and annotation.</title>
        <authorList>
            <consortium name="The Broad Institute Genomics Platform"/>
            <consortium name="The Broad Institute Genome Sequencing Center for Infectious Disease"/>
            <person name="Wu L."/>
            <person name="Ma J."/>
        </authorList>
    </citation>
    <scope>NUCLEOTIDE SEQUENCE [LARGE SCALE GENOMIC DNA]</scope>
    <source>
        <strain evidence="3">TBRC 1826</strain>
    </source>
</reference>
<dbReference type="Proteomes" id="UP001595847">
    <property type="component" value="Unassembled WGS sequence"/>
</dbReference>
<dbReference type="GO" id="GO:0032259">
    <property type="term" value="P:methylation"/>
    <property type="evidence" value="ECO:0007669"/>
    <property type="project" value="UniProtKB-KW"/>
</dbReference>
<keyword evidence="3" id="KW-1185">Reference proteome</keyword>
<protein>
    <submittedName>
        <fullName evidence="2">Class I SAM-dependent methyltransferase</fullName>
        <ecNumber evidence="2">2.1.1.-</ecNumber>
    </submittedName>
</protein>
<dbReference type="InterPro" id="IPR041698">
    <property type="entry name" value="Methyltransf_25"/>
</dbReference>
<evidence type="ECO:0000313" key="3">
    <source>
        <dbReference type="Proteomes" id="UP001595847"/>
    </source>
</evidence>
<proteinExistence type="predicted"/>
<dbReference type="PANTHER" id="PTHR42912:SF95">
    <property type="entry name" value="METHYLTRANSFERASE TYPE 11 DOMAIN-CONTAINING PROTEIN"/>
    <property type="match status" value="1"/>
</dbReference>
<dbReference type="InterPro" id="IPR050508">
    <property type="entry name" value="Methyltransf_Superfamily"/>
</dbReference>
<evidence type="ECO:0000259" key="1">
    <source>
        <dbReference type="Pfam" id="PF13649"/>
    </source>
</evidence>
<dbReference type="SUPFAM" id="SSF53335">
    <property type="entry name" value="S-adenosyl-L-methionine-dependent methyltransferases"/>
    <property type="match status" value="1"/>
</dbReference>
<dbReference type="EMBL" id="JBHSBH010000015">
    <property type="protein sequence ID" value="MFC3998829.1"/>
    <property type="molecule type" value="Genomic_DNA"/>
</dbReference>
<accession>A0ABV8FRP1</accession>
<dbReference type="Gene3D" id="3.40.50.150">
    <property type="entry name" value="Vaccinia Virus protein VP39"/>
    <property type="match status" value="1"/>
</dbReference>
<keyword evidence="2" id="KW-0808">Transferase</keyword>
<comment type="caution">
    <text evidence="2">The sequence shown here is derived from an EMBL/GenBank/DDBJ whole genome shotgun (WGS) entry which is preliminary data.</text>
</comment>
<evidence type="ECO:0000313" key="2">
    <source>
        <dbReference type="EMBL" id="MFC3998829.1"/>
    </source>
</evidence>
<feature type="domain" description="Methyltransferase" evidence="1">
    <location>
        <begin position="55"/>
        <end position="150"/>
    </location>
</feature>